<keyword evidence="2" id="KW-1185">Reference proteome</keyword>
<dbReference type="EMBL" id="CP036318">
    <property type="protein sequence ID" value="QDV56397.1"/>
    <property type="molecule type" value="Genomic_DNA"/>
</dbReference>
<evidence type="ECO:0000313" key="2">
    <source>
        <dbReference type="Proteomes" id="UP000316770"/>
    </source>
</evidence>
<dbReference type="AlphaFoldDB" id="A0A518ITI6"/>
<proteinExistence type="predicted"/>
<name>A0A518ITI6_9BACT</name>
<organism evidence="1 2">
    <name type="scientific">Rosistilla oblonga</name>
    <dbReference type="NCBI Taxonomy" id="2527990"/>
    <lineage>
        <taxon>Bacteria</taxon>
        <taxon>Pseudomonadati</taxon>
        <taxon>Planctomycetota</taxon>
        <taxon>Planctomycetia</taxon>
        <taxon>Pirellulales</taxon>
        <taxon>Pirellulaceae</taxon>
        <taxon>Rosistilla</taxon>
    </lineage>
</organism>
<accession>A0A518ITI6</accession>
<dbReference type="Proteomes" id="UP000316770">
    <property type="component" value="Chromosome"/>
</dbReference>
<dbReference type="RefSeq" id="WP_145284784.1">
    <property type="nucleotide sequence ID" value="NZ_CP036318.1"/>
</dbReference>
<reference evidence="1 2" key="1">
    <citation type="submission" date="2019-02" db="EMBL/GenBank/DDBJ databases">
        <title>Deep-cultivation of Planctomycetes and their phenomic and genomic characterization uncovers novel biology.</title>
        <authorList>
            <person name="Wiegand S."/>
            <person name="Jogler M."/>
            <person name="Boedeker C."/>
            <person name="Pinto D."/>
            <person name="Vollmers J."/>
            <person name="Rivas-Marin E."/>
            <person name="Kohn T."/>
            <person name="Peeters S.H."/>
            <person name="Heuer A."/>
            <person name="Rast P."/>
            <person name="Oberbeckmann S."/>
            <person name="Bunk B."/>
            <person name="Jeske O."/>
            <person name="Meyerdierks A."/>
            <person name="Storesund J.E."/>
            <person name="Kallscheuer N."/>
            <person name="Luecker S."/>
            <person name="Lage O.M."/>
            <person name="Pohl T."/>
            <person name="Merkel B.J."/>
            <person name="Hornburger P."/>
            <person name="Mueller R.-W."/>
            <person name="Bruemmer F."/>
            <person name="Labrenz M."/>
            <person name="Spormann A.M."/>
            <person name="Op den Camp H."/>
            <person name="Overmann J."/>
            <person name="Amann R."/>
            <person name="Jetten M.S.M."/>
            <person name="Mascher T."/>
            <person name="Medema M.H."/>
            <person name="Devos D.P."/>
            <person name="Kaster A.-K."/>
            <person name="Ovreas L."/>
            <person name="Rohde M."/>
            <person name="Galperin M.Y."/>
            <person name="Jogler C."/>
        </authorList>
    </citation>
    <scope>NUCLEOTIDE SEQUENCE [LARGE SCALE GENOMIC DNA]</scope>
    <source>
        <strain evidence="1 2">Mal33</strain>
    </source>
</reference>
<evidence type="ECO:0000313" key="1">
    <source>
        <dbReference type="EMBL" id="QDV56397.1"/>
    </source>
</evidence>
<protein>
    <submittedName>
        <fullName evidence="1">Uncharacterized protein</fullName>
    </submittedName>
</protein>
<gene>
    <name evidence="1" type="ORF">Mal33_23870</name>
</gene>
<sequence>MSNTTTEVVDESRANDRRGEAKALIARGMDQAEACRLSGFRDRYGEQLKPDPNTGWIPTPDEILAEAARIRSEWPDGLEPHGVVLAGFRGNRDTRAARCSRVVPMRAFAVDRRFEDE</sequence>